<evidence type="ECO:0000256" key="1">
    <source>
        <dbReference type="ARBA" id="ARBA00004127"/>
    </source>
</evidence>
<dbReference type="Gene3D" id="1.20.1560.10">
    <property type="entry name" value="ABC transporter type 1, transmembrane domain"/>
    <property type="match status" value="1"/>
</dbReference>
<name>A0A0B6YFP5_9EUPU</name>
<feature type="transmembrane region" description="Helical" evidence="9">
    <location>
        <begin position="114"/>
        <end position="142"/>
    </location>
</feature>
<dbReference type="InterPro" id="IPR036640">
    <property type="entry name" value="ABC1_TM_sf"/>
</dbReference>
<dbReference type="GO" id="GO:0140359">
    <property type="term" value="F:ABC-type transporter activity"/>
    <property type="evidence" value="ECO:0007669"/>
    <property type="project" value="InterPro"/>
</dbReference>
<dbReference type="EMBL" id="HACG01008109">
    <property type="protein sequence ID" value="CEK54974.1"/>
    <property type="molecule type" value="Transcribed_RNA"/>
</dbReference>
<feature type="domain" description="ABC transmembrane type-1" evidence="10">
    <location>
        <begin position="1"/>
        <end position="180"/>
    </location>
</feature>
<dbReference type="PANTHER" id="PTHR24223:SF443">
    <property type="entry name" value="MULTIDRUG-RESISTANCE LIKE PROTEIN 1, ISOFORM I"/>
    <property type="match status" value="1"/>
</dbReference>
<dbReference type="InterPro" id="IPR027417">
    <property type="entry name" value="P-loop_NTPase"/>
</dbReference>
<keyword evidence="5" id="KW-0547">Nucleotide-binding</keyword>
<keyword evidence="3 9" id="KW-0812">Transmembrane</keyword>
<protein>
    <recommendedName>
        <fullName evidence="10">ABC transmembrane type-1 domain-containing protein</fullName>
    </recommendedName>
</protein>
<feature type="non-terminal residue" evidence="11">
    <location>
        <position position="1"/>
    </location>
</feature>
<feature type="transmembrane region" description="Helical" evidence="9">
    <location>
        <begin position="154"/>
        <end position="177"/>
    </location>
</feature>
<evidence type="ECO:0000256" key="6">
    <source>
        <dbReference type="ARBA" id="ARBA00022840"/>
    </source>
</evidence>
<keyword evidence="4" id="KW-0677">Repeat</keyword>
<evidence type="ECO:0000256" key="2">
    <source>
        <dbReference type="ARBA" id="ARBA00022448"/>
    </source>
</evidence>
<evidence type="ECO:0000313" key="11">
    <source>
        <dbReference type="EMBL" id="CEK54974.1"/>
    </source>
</evidence>
<feature type="transmembrane region" description="Helical" evidence="9">
    <location>
        <begin position="37"/>
        <end position="57"/>
    </location>
</feature>
<evidence type="ECO:0000259" key="10">
    <source>
        <dbReference type="PROSITE" id="PS50929"/>
    </source>
</evidence>
<dbReference type="SUPFAM" id="SSF90123">
    <property type="entry name" value="ABC transporter transmembrane region"/>
    <property type="match status" value="1"/>
</dbReference>
<dbReference type="GO" id="GO:0016020">
    <property type="term" value="C:membrane"/>
    <property type="evidence" value="ECO:0007669"/>
    <property type="project" value="InterPro"/>
</dbReference>
<gene>
    <name evidence="11" type="primary">ORF24050</name>
</gene>
<keyword evidence="7 9" id="KW-1133">Transmembrane helix</keyword>
<keyword evidence="6" id="KW-0067">ATP-binding</keyword>
<organism evidence="11">
    <name type="scientific">Arion vulgaris</name>
    <dbReference type="NCBI Taxonomy" id="1028688"/>
    <lineage>
        <taxon>Eukaryota</taxon>
        <taxon>Metazoa</taxon>
        <taxon>Spiralia</taxon>
        <taxon>Lophotrochozoa</taxon>
        <taxon>Mollusca</taxon>
        <taxon>Gastropoda</taxon>
        <taxon>Heterobranchia</taxon>
        <taxon>Euthyneura</taxon>
        <taxon>Panpulmonata</taxon>
        <taxon>Eupulmonata</taxon>
        <taxon>Stylommatophora</taxon>
        <taxon>Helicina</taxon>
        <taxon>Arionoidea</taxon>
        <taxon>Arionidae</taxon>
        <taxon>Arion</taxon>
    </lineage>
</organism>
<dbReference type="AlphaFoldDB" id="A0A0B6YFP5"/>
<evidence type="ECO:0000256" key="7">
    <source>
        <dbReference type="ARBA" id="ARBA00022989"/>
    </source>
</evidence>
<evidence type="ECO:0000256" key="9">
    <source>
        <dbReference type="SAM" id="Phobius"/>
    </source>
</evidence>
<evidence type="ECO:0000256" key="3">
    <source>
        <dbReference type="ARBA" id="ARBA00022692"/>
    </source>
</evidence>
<dbReference type="InterPro" id="IPR011527">
    <property type="entry name" value="ABC1_TM_dom"/>
</dbReference>
<keyword evidence="2" id="KW-0813">Transport</keyword>
<dbReference type="Gene3D" id="3.40.50.300">
    <property type="entry name" value="P-loop containing nucleotide triphosphate hydrolases"/>
    <property type="match status" value="1"/>
</dbReference>
<dbReference type="SUPFAM" id="SSF52540">
    <property type="entry name" value="P-loop containing nucleoside triphosphate hydrolases"/>
    <property type="match status" value="1"/>
</dbReference>
<comment type="subcellular location">
    <subcellularLocation>
        <location evidence="1">Endomembrane system</location>
        <topology evidence="1">Multi-pass membrane protein</topology>
    </subcellularLocation>
</comment>
<dbReference type="GO" id="GO:0012505">
    <property type="term" value="C:endomembrane system"/>
    <property type="evidence" value="ECO:0007669"/>
    <property type="project" value="UniProtKB-SubCell"/>
</dbReference>
<feature type="non-terminal residue" evidence="11">
    <location>
        <position position="251"/>
    </location>
</feature>
<accession>A0A0B6YFP5</accession>
<evidence type="ECO:0000256" key="4">
    <source>
        <dbReference type="ARBA" id="ARBA00022737"/>
    </source>
</evidence>
<dbReference type="Pfam" id="PF00664">
    <property type="entry name" value="ABC_membrane"/>
    <property type="match status" value="1"/>
</dbReference>
<sequence length="251" mass="28586">VDCQRVQDLMSYTWMFWSIPLQIGLAVYLLWDTIGLPVLSGLVLLLLLVPFNAIIAYHQQRLQRQNLTWKDRRIKIMGEVLGGIKVLKLYAWEESYQKKILSLREKEIIILTKLAWLNAVSIAIWTCAPFMVCLVSFITHVIAYPDVALTAEMAFVTLALFNILQFPISFIPELVSFTTQATVSLKRIGRYLCETELNRSHYHRKDMSDYDVRVENGVFTWDPDTSFRLSGINLDIPPGSFVAVVGPVGSG</sequence>
<proteinExistence type="predicted"/>
<evidence type="ECO:0000256" key="5">
    <source>
        <dbReference type="ARBA" id="ARBA00022741"/>
    </source>
</evidence>
<dbReference type="PROSITE" id="PS50929">
    <property type="entry name" value="ABC_TM1F"/>
    <property type="match status" value="1"/>
</dbReference>
<keyword evidence="8 9" id="KW-0472">Membrane</keyword>
<dbReference type="InterPro" id="IPR050173">
    <property type="entry name" value="ABC_transporter_C-like"/>
</dbReference>
<evidence type="ECO:0000256" key="8">
    <source>
        <dbReference type="ARBA" id="ARBA00023136"/>
    </source>
</evidence>
<feature type="transmembrane region" description="Helical" evidence="9">
    <location>
        <begin position="12"/>
        <end position="31"/>
    </location>
</feature>
<dbReference type="PANTHER" id="PTHR24223">
    <property type="entry name" value="ATP-BINDING CASSETTE SUB-FAMILY C"/>
    <property type="match status" value="1"/>
</dbReference>
<reference evidence="11" key="1">
    <citation type="submission" date="2014-12" db="EMBL/GenBank/DDBJ databases">
        <title>Insight into the proteome of Arion vulgaris.</title>
        <authorList>
            <person name="Aradska J."/>
            <person name="Bulat T."/>
            <person name="Smidak R."/>
            <person name="Sarate P."/>
            <person name="Gangsoo J."/>
            <person name="Sialana F."/>
            <person name="Bilban M."/>
            <person name="Lubec G."/>
        </authorList>
    </citation>
    <scope>NUCLEOTIDE SEQUENCE</scope>
    <source>
        <tissue evidence="11">Skin</tissue>
    </source>
</reference>
<dbReference type="GO" id="GO:0005524">
    <property type="term" value="F:ATP binding"/>
    <property type="evidence" value="ECO:0007669"/>
    <property type="project" value="UniProtKB-KW"/>
</dbReference>